<evidence type="ECO:0000313" key="9">
    <source>
        <dbReference type="Proteomes" id="UP000184203"/>
    </source>
</evidence>
<dbReference type="STRING" id="797209.GCA_000376445_01095"/>
<dbReference type="EMBL" id="FRAN01000002">
    <property type="protein sequence ID" value="SHK46985.1"/>
    <property type="molecule type" value="Genomic_DNA"/>
</dbReference>
<reference evidence="6 8" key="1">
    <citation type="journal article" date="2014" name="ISME J.">
        <title>Trehalose/2-sulfotrehalose biosynthesis and glycine-betaine uptake are widely spread mechanisms for osmoadaptation in the Halobacteriales.</title>
        <authorList>
            <person name="Youssef N.H."/>
            <person name="Savage-Ashlock K.N."/>
            <person name="McCully A.L."/>
            <person name="Luedtke B."/>
            <person name="Shaw E.I."/>
            <person name="Hoff W.D."/>
            <person name="Elshahed M.S."/>
        </authorList>
    </citation>
    <scope>NUCLEOTIDE SEQUENCE [LARGE SCALE GENOMIC DNA]</scope>
    <source>
        <strain evidence="6 8">DX253</strain>
    </source>
</reference>
<keyword evidence="2" id="KW-0812">Transmembrane</keyword>
<dbReference type="Proteomes" id="UP000003751">
    <property type="component" value="Unassembled WGS sequence"/>
</dbReference>
<evidence type="ECO:0000259" key="5">
    <source>
        <dbReference type="Pfam" id="PF26238"/>
    </source>
</evidence>
<protein>
    <submittedName>
        <fullName evidence="6">Uncharacterized protein</fullName>
    </submittedName>
</protein>
<evidence type="ECO:0000256" key="2">
    <source>
        <dbReference type="SAM" id="Phobius"/>
    </source>
</evidence>
<feature type="region of interest" description="Disordered" evidence="1">
    <location>
        <begin position="81"/>
        <end position="106"/>
    </location>
</feature>
<dbReference type="EMBL" id="AEMG01000004">
    <property type="protein sequence ID" value="EFW93174.1"/>
    <property type="molecule type" value="Genomic_DNA"/>
</dbReference>
<dbReference type="OrthoDB" id="205972at2157"/>
<evidence type="ECO:0000313" key="8">
    <source>
        <dbReference type="Proteomes" id="UP000003751"/>
    </source>
</evidence>
<reference evidence="9" key="2">
    <citation type="submission" date="2016-11" db="EMBL/GenBank/DDBJ databases">
        <authorList>
            <person name="Varghese N."/>
            <person name="Submissions S."/>
        </authorList>
    </citation>
    <scope>NUCLEOTIDE SEQUENCE [LARGE SCALE GENOMIC DNA]</scope>
    <source>
        <strain evidence="9">DX253</strain>
    </source>
</reference>
<feature type="compositionally biased region" description="Pro residues" evidence="1">
    <location>
        <begin position="84"/>
        <end position="93"/>
    </location>
</feature>
<evidence type="ECO:0000259" key="4">
    <source>
        <dbReference type="Pfam" id="PF26237"/>
    </source>
</evidence>
<dbReference type="RefSeq" id="WP_007977613.1">
    <property type="nucleotide sequence ID" value="NZ_AEMG01000004.1"/>
</dbReference>
<organism evidence="6 8">
    <name type="scientific">Haladaptatus paucihalophilus DX253</name>
    <dbReference type="NCBI Taxonomy" id="797209"/>
    <lineage>
        <taxon>Archaea</taxon>
        <taxon>Methanobacteriati</taxon>
        <taxon>Methanobacteriota</taxon>
        <taxon>Stenosarchaea group</taxon>
        <taxon>Halobacteria</taxon>
        <taxon>Halobacteriales</taxon>
        <taxon>Haladaptataceae</taxon>
        <taxon>Haladaptatus</taxon>
    </lineage>
</organism>
<feature type="transmembrane region" description="Helical" evidence="2">
    <location>
        <begin position="46"/>
        <end position="66"/>
    </location>
</feature>
<dbReference type="Pfam" id="PF26238">
    <property type="entry name" value="DUF8054_M"/>
    <property type="match status" value="1"/>
</dbReference>
<reference evidence="7" key="3">
    <citation type="submission" date="2016-11" db="EMBL/GenBank/DDBJ databases">
        <authorList>
            <person name="Jaros S."/>
            <person name="Januszkiewicz K."/>
            <person name="Wedrychowicz H."/>
        </authorList>
    </citation>
    <scope>NUCLEOTIDE SEQUENCE [LARGE SCALE GENOMIC DNA]</scope>
    <source>
        <strain evidence="7">DX253</strain>
    </source>
</reference>
<feature type="domain" description="DUF8054" evidence="5">
    <location>
        <begin position="111"/>
        <end position="217"/>
    </location>
</feature>
<keyword evidence="2" id="KW-1133">Transmembrane helix</keyword>
<keyword evidence="9" id="KW-1185">Reference proteome</keyword>
<dbReference type="Pfam" id="PF26237">
    <property type="entry name" value="DUF8054_C"/>
    <property type="match status" value="1"/>
</dbReference>
<feature type="domain" description="DUF8054" evidence="4">
    <location>
        <begin position="222"/>
        <end position="266"/>
    </location>
</feature>
<dbReference type="PATRIC" id="fig|797209.4.peg.972"/>
<evidence type="ECO:0000256" key="1">
    <source>
        <dbReference type="SAM" id="MobiDB-lite"/>
    </source>
</evidence>
<evidence type="ECO:0000259" key="3">
    <source>
        <dbReference type="Pfam" id="PF26236"/>
    </source>
</evidence>
<dbReference type="PROSITE" id="PS51257">
    <property type="entry name" value="PROKAR_LIPOPROTEIN"/>
    <property type="match status" value="1"/>
</dbReference>
<sequence length="266" mass="28022">MIDGLRKSEYTGENRCWPCTVLNTSILLLACAGVTRLLSGSRSRRFGVASVLGVVGGAGIALRGYLVPGTPQFAPKLVSALSPTPQPLQPPAEPGSLAGESDEETGERALSELLDAGVVHAVGESLQLDERFRTDWRAEMESVREGDLEAAVRAASSSSVSVQSVDSGAYIVVSAGGVETERWLSRPVAIADVAAVRTLAEFDIDRDVRVQSASALRAFCRDCPVCDTPLEETSADSCCGSGSSTPLDAPDDVLACPECDQRVFTF</sequence>
<gene>
    <name evidence="7" type="ORF">SAMN05444342_1364</name>
    <name evidence="6" type="ORF">ZOD2009_04902</name>
</gene>
<accession>E7QQB0</accession>
<dbReference type="AlphaFoldDB" id="E7QQB0"/>
<keyword evidence="2" id="KW-0472">Membrane</keyword>
<evidence type="ECO:0000313" key="6">
    <source>
        <dbReference type="EMBL" id="EFW93174.1"/>
    </source>
</evidence>
<evidence type="ECO:0000313" key="7">
    <source>
        <dbReference type="EMBL" id="SHK46985.1"/>
    </source>
</evidence>
<dbReference type="InterPro" id="IPR058674">
    <property type="entry name" value="DUF8054_N"/>
</dbReference>
<dbReference type="Pfam" id="PF26236">
    <property type="entry name" value="DUF8054_N"/>
    <property type="match status" value="1"/>
</dbReference>
<dbReference type="eggNOG" id="arCOG08971">
    <property type="taxonomic scope" value="Archaea"/>
</dbReference>
<dbReference type="Proteomes" id="UP000184203">
    <property type="component" value="Unassembled WGS sequence"/>
</dbReference>
<dbReference type="InterPro" id="IPR058775">
    <property type="entry name" value="DUF8054_M"/>
</dbReference>
<dbReference type="InterPro" id="IPR058675">
    <property type="entry name" value="DUF8054_C"/>
</dbReference>
<proteinExistence type="predicted"/>
<name>E7QQB0_HALPU</name>
<feature type="domain" description="DUF8054" evidence="3">
    <location>
        <begin position="3"/>
        <end position="79"/>
    </location>
</feature>